<reference evidence="5 6" key="1">
    <citation type="submission" date="2016-10" db="EMBL/GenBank/DDBJ databases">
        <authorList>
            <person name="de Groot N.N."/>
        </authorList>
    </citation>
    <scope>NUCLEOTIDE SEQUENCE [LARGE SCALE GENOMIC DNA]</scope>
    <source>
        <strain evidence="5 6">CGMCC 1.9159</strain>
    </source>
</reference>
<dbReference type="RefSeq" id="WP_093252982.1">
    <property type="nucleotide sequence ID" value="NZ_FNGP01000005.1"/>
</dbReference>
<evidence type="ECO:0000313" key="6">
    <source>
        <dbReference type="Proteomes" id="UP000199475"/>
    </source>
</evidence>
<feature type="domain" description="SHSP" evidence="4">
    <location>
        <begin position="20"/>
        <end position="133"/>
    </location>
</feature>
<comment type="similarity">
    <text evidence="1 2">Belongs to the small heat shock protein (HSP20) family.</text>
</comment>
<dbReference type="InterPro" id="IPR031107">
    <property type="entry name" value="Small_HSP"/>
</dbReference>
<dbReference type="CDD" id="cd06464">
    <property type="entry name" value="ACD_sHsps-like"/>
    <property type="match status" value="1"/>
</dbReference>
<keyword evidence="6" id="KW-1185">Reference proteome</keyword>
<dbReference type="Pfam" id="PF00011">
    <property type="entry name" value="HSP20"/>
    <property type="match status" value="1"/>
</dbReference>
<evidence type="ECO:0000256" key="3">
    <source>
        <dbReference type="SAM" id="MobiDB-lite"/>
    </source>
</evidence>
<organism evidence="5 6">
    <name type="scientific">Tessaracoccus oleiagri</name>
    <dbReference type="NCBI Taxonomy" id="686624"/>
    <lineage>
        <taxon>Bacteria</taxon>
        <taxon>Bacillati</taxon>
        <taxon>Actinomycetota</taxon>
        <taxon>Actinomycetes</taxon>
        <taxon>Propionibacteriales</taxon>
        <taxon>Propionibacteriaceae</taxon>
        <taxon>Tessaracoccus</taxon>
    </lineage>
</organism>
<accession>A0A1G9MG22</accession>
<dbReference type="InterPro" id="IPR002068">
    <property type="entry name" value="A-crystallin/Hsp20_dom"/>
</dbReference>
<dbReference type="Proteomes" id="UP000199475">
    <property type="component" value="Unassembled WGS sequence"/>
</dbReference>
<gene>
    <name evidence="5" type="ORF">SAMN04488242_2606</name>
</gene>
<proteinExistence type="inferred from homology"/>
<dbReference type="PROSITE" id="PS01031">
    <property type="entry name" value="SHSP"/>
    <property type="match status" value="1"/>
</dbReference>
<dbReference type="STRING" id="686624.SAMN04488242_2606"/>
<evidence type="ECO:0000259" key="4">
    <source>
        <dbReference type="PROSITE" id="PS01031"/>
    </source>
</evidence>
<dbReference type="EMBL" id="FNGP01000005">
    <property type="protein sequence ID" value="SDL73084.1"/>
    <property type="molecule type" value="Genomic_DNA"/>
</dbReference>
<protein>
    <submittedName>
        <fullName evidence="5">HSP20 family protein</fullName>
    </submittedName>
</protein>
<evidence type="ECO:0000256" key="1">
    <source>
        <dbReference type="PROSITE-ProRule" id="PRU00285"/>
    </source>
</evidence>
<dbReference type="Gene3D" id="2.60.40.790">
    <property type="match status" value="1"/>
</dbReference>
<dbReference type="OrthoDB" id="5242916at2"/>
<evidence type="ECO:0000256" key="2">
    <source>
        <dbReference type="RuleBase" id="RU003616"/>
    </source>
</evidence>
<dbReference type="InterPro" id="IPR008978">
    <property type="entry name" value="HSP20-like_chaperone"/>
</dbReference>
<dbReference type="AlphaFoldDB" id="A0A1G9MG22"/>
<evidence type="ECO:0000313" key="5">
    <source>
        <dbReference type="EMBL" id="SDL73084.1"/>
    </source>
</evidence>
<feature type="region of interest" description="Disordered" evidence="3">
    <location>
        <begin position="125"/>
        <end position="149"/>
    </location>
</feature>
<dbReference type="SUPFAM" id="SSF49764">
    <property type="entry name" value="HSP20-like chaperones"/>
    <property type="match status" value="1"/>
</dbReference>
<name>A0A1G9MG22_9ACTN</name>
<dbReference type="PANTHER" id="PTHR11527">
    <property type="entry name" value="HEAT-SHOCK PROTEIN 20 FAMILY MEMBER"/>
    <property type="match status" value="1"/>
</dbReference>
<sequence>MTTQYDPFRELGRMFNSTLRSPAIAAMPLDLFRSKDSFVARIDLPGVDPESIDIDVEDRTLTVRAERSIDVQGDDIEWLTRERSYGTYARQLTLGHGLAVDRITADYNDGVLTLTIPVAEEAKPRKVSVTRGSGHHQITAETEDDESGE</sequence>